<evidence type="ECO:0000256" key="7">
    <source>
        <dbReference type="SAM" id="MobiDB-lite"/>
    </source>
</evidence>
<feature type="domain" description="Methyl-accepting transducer" evidence="9">
    <location>
        <begin position="280"/>
        <end position="530"/>
    </location>
</feature>
<keyword evidence="2" id="KW-1003">Cell membrane</keyword>
<reference evidence="11 12" key="1">
    <citation type="submission" date="2023-07" db="EMBL/GenBank/DDBJ databases">
        <title>Genomic Encyclopedia of Type Strains, Phase IV (KMG-IV): sequencing the most valuable type-strain genomes for metagenomic binning, comparative biology and taxonomic classification.</title>
        <authorList>
            <person name="Goeker M."/>
        </authorList>
    </citation>
    <scope>NUCLEOTIDE SEQUENCE [LARGE SCALE GENOMIC DNA]</scope>
    <source>
        <strain evidence="11 12">DSM 12751</strain>
    </source>
</reference>
<dbReference type="InterPro" id="IPR003660">
    <property type="entry name" value="HAMP_dom"/>
</dbReference>
<proteinExistence type="inferred from homology"/>
<keyword evidence="12" id="KW-1185">Reference proteome</keyword>
<dbReference type="Pfam" id="PF00672">
    <property type="entry name" value="HAMP"/>
    <property type="match status" value="1"/>
</dbReference>
<evidence type="ECO:0000256" key="1">
    <source>
        <dbReference type="ARBA" id="ARBA00004236"/>
    </source>
</evidence>
<dbReference type="CDD" id="cd06225">
    <property type="entry name" value="HAMP"/>
    <property type="match status" value="1"/>
</dbReference>
<dbReference type="SMART" id="SM00304">
    <property type="entry name" value="HAMP"/>
    <property type="match status" value="1"/>
</dbReference>
<feature type="transmembrane region" description="Helical" evidence="8">
    <location>
        <begin position="183"/>
        <end position="206"/>
    </location>
</feature>
<dbReference type="Gene3D" id="1.10.287.950">
    <property type="entry name" value="Methyl-accepting chemotaxis protein"/>
    <property type="match status" value="1"/>
</dbReference>
<dbReference type="PROSITE" id="PS50885">
    <property type="entry name" value="HAMP"/>
    <property type="match status" value="1"/>
</dbReference>
<evidence type="ECO:0000256" key="5">
    <source>
        <dbReference type="ARBA" id="ARBA00029447"/>
    </source>
</evidence>
<dbReference type="Pfam" id="PF00015">
    <property type="entry name" value="MCPsignal"/>
    <property type="match status" value="1"/>
</dbReference>
<evidence type="ECO:0000313" key="11">
    <source>
        <dbReference type="EMBL" id="MDQ0166170.1"/>
    </source>
</evidence>
<evidence type="ECO:0000259" key="9">
    <source>
        <dbReference type="PROSITE" id="PS50111"/>
    </source>
</evidence>
<keyword evidence="4 6" id="KW-0807">Transducer</keyword>
<dbReference type="EMBL" id="JAUSTY010000007">
    <property type="protein sequence ID" value="MDQ0166170.1"/>
    <property type="molecule type" value="Genomic_DNA"/>
</dbReference>
<evidence type="ECO:0000256" key="6">
    <source>
        <dbReference type="PROSITE-ProRule" id="PRU00284"/>
    </source>
</evidence>
<organism evidence="11 12">
    <name type="scientific">Caldalkalibacillus horti</name>
    <dbReference type="NCBI Taxonomy" id="77523"/>
    <lineage>
        <taxon>Bacteria</taxon>
        <taxon>Bacillati</taxon>
        <taxon>Bacillota</taxon>
        <taxon>Bacilli</taxon>
        <taxon>Bacillales</taxon>
        <taxon>Bacillaceae</taxon>
        <taxon>Caldalkalibacillus</taxon>
    </lineage>
</organism>
<protein>
    <submittedName>
        <fullName evidence="11">Methyl-accepting chemotaxis protein</fullName>
    </submittedName>
</protein>
<evidence type="ECO:0000256" key="3">
    <source>
        <dbReference type="ARBA" id="ARBA00023136"/>
    </source>
</evidence>
<dbReference type="CDD" id="cd11386">
    <property type="entry name" value="MCP_signal"/>
    <property type="match status" value="1"/>
</dbReference>
<feature type="compositionally biased region" description="Polar residues" evidence="7">
    <location>
        <begin position="277"/>
        <end position="295"/>
    </location>
</feature>
<evidence type="ECO:0000256" key="8">
    <source>
        <dbReference type="SAM" id="Phobius"/>
    </source>
</evidence>
<comment type="similarity">
    <text evidence="5">Belongs to the methyl-accepting chemotaxis (MCP) protein family.</text>
</comment>
<comment type="caution">
    <text evidence="11">The sequence shown here is derived from an EMBL/GenBank/DDBJ whole genome shotgun (WGS) entry which is preliminary data.</text>
</comment>
<dbReference type="SUPFAM" id="SSF58104">
    <property type="entry name" value="Methyl-accepting chemotaxis protein (MCP) signaling domain"/>
    <property type="match status" value="1"/>
</dbReference>
<feature type="transmembrane region" description="Helical" evidence="8">
    <location>
        <begin position="12"/>
        <end position="38"/>
    </location>
</feature>
<dbReference type="PROSITE" id="PS50111">
    <property type="entry name" value="CHEMOTAXIS_TRANSDUC_2"/>
    <property type="match status" value="1"/>
</dbReference>
<keyword evidence="3 8" id="KW-0472">Membrane</keyword>
<dbReference type="InterPro" id="IPR004089">
    <property type="entry name" value="MCPsignal_dom"/>
</dbReference>
<gene>
    <name evidence="11" type="ORF">J2S11_002071</name>
</gene>
<dbReference type="Gene3D" id="1.10.8.500">
    <property type="entry name" value="HAMP domain in histidine kinase"/>
    <property type="match status" value="1"/>
</dbReference>
<dbReference type="PANTHER" id="PTHR32089">
    <property type="entry name" value="METHYL-ACCEPTING CHEMOTAXIS PROTEIN MCPB"/>
    <property type="match status" value="1"/>
</dbReference>
<name>A0ABT9VZX9_9BACI</name>
<evidence type="ECO:0000313" key="12">
    <source>
        <dbReference type="Proteomes" id="UP001235840"/>
    </source>
</evidence>
<comment type="subcellular location">
    <subcellularLocation>
        <location evidence="1">Cell membrane</location>
    </subcellularLocation>
</comment>
<evidence type="ECO:0000256" key="2">
    <source>
        <dbReference type="ARBA" id="ARBA00022475"/>
    </source>
</evidence>
<keyword evidence="8" id="KW-0812">Transmembrane</keyword>
<feature type="region of interest" description="Disordered" evidence="7">
    <location>
        <begin position="274"/>
        <end position="311"/>
    </location>
</feature>
<accession>A0ABT9VZX9</accession>
<dbReference type="SMART" id="SM00283">
    <property type="entry name" value="MA"/>
    <property type="match status" value="1"/>
</dbReference>
<feature type="domain" description="HAMP" evidence="10">
    <location>
        <begin position="208"/>
        <end position="261"/>
    </location>
</feature>
<dbReference type="PANTHER" id="PTHR32089:SF112">
    <property type="entry name" value="LYSOZYME-LIKE PROTEIN-RELATED"/>
    <property type="match status" value="1"/>
</dbReference>
<keyword evidence="8" id="KW-1133">Transmembrane helix</keyword>
<dbReference type="Proteomes" id="UP001235840">
    <property type="component" value="Unassembled WGS sequence"/>
</dbReference>
<feature type="compositionally biased region" description="Low complexity" evidence="7">
    <location>
        <begin position="296"/>
        <end position="311"/>
    </location>
</feature>
<evidence type="ECO:0000256" key="4">
    <source>
        <dbReference type="ARBA" id="ARBA00023224"/>
    </source>
</evidence>
<sequence>MLEKFKIKNVSLGWKYGIVLTIIFVMFAVATTLVFTFIQTIEEEIDNIGESGEKTIIVSEMSSVNRAKGVRALSYATTSDAAFVTDFEAGIDEFNELVKSIENRLNTPEMEEIFRQAIAKEEEFNNLFMNHLVGMTDQGQRDRVMSEITNIRRDTVALLDELNVIFSEMRADALDSAQDSQSMAIYVLLISTSLALLIGISMSIVITRSVSKPLNEVANVSDQIANNNLAFDEIKYDGKDEIGRIATATNLMGKNLKDMISKMAEISEVVSSQSEELTQSANEVRTGAEQVSATMEQLSAGAEEQASSSSEISSLIEELTRQIRSSNEEGKALGVTSKEVYVISDQGKKDMGQSVELMNGISVVVKDTADKVKGLEKRSEDISKLVDVIQNIAQQTNLLALNAAIESARAGEAGRGFAVVADEVRKLAEQVGQSVVEITDIIQGIQQETKTVVSSLQDTTHKVEDGNQQILVSRDSFDSINQAVSDMMDGIQNISSNLMDIEGNSVRVSQSVEEIAAASEQASAGIEESSATAEQQSASMQEIASSSESLSSLAEELNGMIRQFKM</sequence>
<evidence type="ECO:0000259" key="10">
    <source>
        <dbReference type="PROSITE" id="PS50885"/>
    </source>
</evidence>